<evidence type="ECO:0000256" key="1">
    <source>
        <dbReference type="SAM" id="MobiDB-lite"/>
    </source>
</evidence>
<sequence>MEGSAPELKGTWHPKSVSHRLDGGLVTEFRGERGKEG</sequence>
<accession>A0AAE6NVY9</accession>
<dbReference type="Proteomes" id="UP000326453">
    <property type="component" value="Chromosome 2"/>
</dbReference>
<dbReference type="EMBL" id="CP044423">
    <property type="protein sequence ID" value="QFG36035.1"/>
    <property type="molecule type" value="Genomic_DNA"/>
</dbReference>
<evidence type="ECO:0000313" key="3">
    <source>
        <dbReference type="Proteomes" id="UP000326453"/>
    </source>
</evidence>
<dbReference type="KEGG" id="ppan:ESD82_05035"/>
<reference evidence="2 3" key="1">
    <citation type="submission" date="2019-01" db="EMBL/GenBank/DDBJ databases">
        <title>Complete Genome Sequence and Annotation of the Paracoccus pantotrophus type strain DSM 2944.</title>
        <authorList>
            <person name="Bockwoldt J.A."/>
            <person name="Zimmermann M."/>
            <person name="Tiso T."/>
            <person name="Blank L.M."/>
        </authorList>
    </citation>
    <scope>NUCLEOTIDE SEQUENCE [LARGE SCALE GENOMIC DNA]</scope>
    <source>
        <strain evidence="2 3">DSM 2944</strain>
    </source>
</reference>
<proteinExistence type="predicted"/>
<evidence type="ECO:0000313" key="2">
    <source>
        <dbReference type="EMBL" id="QFG36035.1"/>
    </source>
</evidence>
<feature type="region of interest" description="Disordered" evidence="1">
    <location>
        <begin position="1"/>
        <end position="37"/>
    </location>
</feature>
<organism evidence="2 3">
    <name type="scientific">Paracoccus pantotrophus</name>
    <name type="common">Thiosphaera pantotropha</name>
    <dbReference type="NCBI Taxonomy" id="82367"/>
    <lineage>
        <taxon>Bacteria</taxon>
        <taxon>Pseudomonadati</taxon>
        <taxon>Pseudomonadota</taxon>
        <taxon>Alphaproteobacteria</taxon>
        <taxon>Rhodobacterales</taxon>
        <taxon>Paracoccaceae</taxon>
        <taxon>Paracoccus</taxon>
    </lineage>
</organism>
<name>A0AAE6NVY9_PARPN</name>
<gene>
    <name evidence="2" type="ORF">ESD82_05035</name>
</gene>
<protein>
    <submittedName>
        <fullName evidence="2">Late control protein D</fullName>
    </submittedName>
</protein>
<dbReference type="AlphaFoldDB" id="A0AAE6NVY9"/>